<dbReference type="AlphaFoldDB" id="A0AAV4RJM0"/>
<dbReference type="EMBL" id="BPLR01008042">
    <property type="protein sequence ID" value="GIY21640.1"/>
    <property type="molecule type" value="Genomic_DNA"/>
</dbReference>
<keyword evidence="2" id="KW-1185">Reference proteome</keyword>
<accession>A0AAV4RJM0</accession>
<proteinExistence type="predicted"/>
<protein>
    <submittedName>
        <fullName evidence="1">Uncharacterized protein</fullName>
    </submittedName>
</protein>
<evidence type="ECO:0000313" key="1">
    <source>
        <dbReference type="EMBL" id="GIY21640.1"/>
    </source>
</evidence>
<evidence type="ECO:0000313" key="2">
    <source>
        <dbReference type="Proteomes" id="UP001054945"/>
    </source>
</evidence>
<dbReference type="Proteomes" id="UP001054945">
    <property type="component" value="Unassembled WGS sequence"/>
</dbReference>
<gene>
    <name evidence="1" type="ORF">CEXT_332021</name>
</gene>
<comment type="caution">
    <text evidence="1">The sequence shown here is derived from an EMBL/GenBank/DDBJ whole genome shotgun (WGS) entry which is preliminary data.</text>
</comment>
<reference evidence="1 2" key="1">
    <citation type="submission" date="2021-06" db="EMBL/GenBank/DDBJ databases">
        <title>Caerostris extrusa draft genome.</title>
        <authorList>
            <person name="Kono N."/>
            <person name="Arakawa K."/>
        </authorList>
    </citation>
    <scope>NUCLEOTIDE SEQUENCE [LARGE SCALE GENOMIC DNA]</scope>
</reference>
<organism evidence="1 2">
    <name type="scientific">Caerostris extrusa</name>
    <name type="common">Bark spider</name>
    <name type="synonym">Caerostris bankana</name>
    <dbReference type="NCBI Taxonomy" id="172846"/>
    <lineage>
        <taxon>Eukaryota</taxon>
        <taxon>Metazoa</taxon>
        <taxon>Ecdysozoa</taxon>
        <taxon>Arthropoda</taxon>
        <taxon>Chelicerata</taxon>
        <taxon>Arachnida</taxon>
        <taxon>Araneae</taxon>
        <taxon>Araneomorphae</taxon>
        <taxon>Entelegynae</taxon>
        <taxon>Araneoidea</taxon>
        <taxon>Araneidae</taxon>
        <taxon>Caerostris</taxon>
    </lineage>
</organism>
<sequence>MSLLGLYPFQLLTDRFKFIQLLSTTTYHQRVLQQLVSDPLAATSSSSDPRSQFFHSSLIIHGCGRPLVSLKSPAIWPECCSNYTSMASRP</sequence>
<name>A0AAV4RJM0_CAEEX</name>